<gene>
    <name evidence="8" type="ORF">DXD03_10600</name>
</gene>
<dbReference type="InterPro" id="IPR011990">
    <property type="entry name" value="TPR-like_helical_dom_sf"/>
</dbReference>
<evidence type="ECO:0000313" key="9">
    <source>
        <dbReference type="Proteomes" id="UP000261210"/>
    </source>
</evidence>
<protein>
    <submittedName>
        <fullName evidence="8">RagB/SusD family nutrient uptake outer membrane protein</fullName>
    </submittedName>
</protein>
<feature type="domain" description="SusD-like N-terminal" evidence="7">
    <location>
        <begin position="83"/>
        <end position="211"/>
    </location>
</feature>
<dbReference type="AlphaFoldDB" id="A0A3E4NG79"/>
<accession>A0A3E4NG79</accession>
<organism evidence="8 9">
    <name type="scientific">Bacteroides xylanisolvens</name>
    <dbReference type="NCBI Taxonomy" id="371601"/>
    <lineage>
        <taxon>Bacteria</taxon>
        <taxon>Pseudomonadati</taxon>
        <taxon>Bacteroidota</taxon>
        <taxon>Bacteroidia</taxon>
        <taxon>Bacteroidales</taxon>
        <taxon>Bacteroidaceae</taxon>
        <taxon>Bacteroides</taxon>
    </lineage>
</organism>
<keyword evidence="4" id="KW-0472">Membrane</keyword>
<sequence>MVTYICSLIGSFTACSDGFLDKMPEGNYVDNTYYESDAALLAASAVLYNRPWFEYNSDPVLGISQLCNDTFSPWGDPQYNTFQVTGIDSKLQNMWKSLYSVVTMSNNVIYACNNKASEGCSDSIKVRCIAEARLMRAQAYFYMVRLWGPCILWENNLDVVETPVRPRNTEADVFKFIIRDLRYARQNLPASWQKGRATKWTADAILAKVYLARSGWNGGERNINDLDSCKYYCRDIFENSGLNLLKDYADLFKYKFNNNEESLLAMQWVPLGEWGTQNTLYNALNINEVSGGIGVWGSPFAAIDMLEQYEQADTIRRNATFFTQNAYYSYLNISEGGFTYTRTQTNTKKGAVGGPNDNNDGKVASMNSPLNTYILRLADTYLTYAEACLGNNSELSSGDDGWEYYNLVRDRAKIGRKSSITLDDIIRERRVEFCMEFCNWYDMVSWFKWKPEKMLAYFNQQKRGLRYDRITKDAYSILHYEGPIQIPYTDVTADHIMLPYPENEVIRNHYLKETPQPY</sequence>
<keyword evidence="3" id="KW-0732">Signal</keyword>
<evidence type="ECO:0000256" key="5">
    <source>
        <dbReference type="ARBA" id="ARBA00023237"/>
    </source>
</evidence>
<dbReference type="EMBL" id="QSQU01000013">
    <property type="protein sequence ID" value="RGK62803.1"/>
    <property type="molecule type" value="Genomic_DNA"/>
</dbReference>
<dbReference type="Gene3D" id="1.25.40.390">
    <property type="match status" value="1"/>
</dbReference>
<evidence type="ECO:0000256" key="3">
    <source>
        <dbReference type="ARBA" id="ARBA00022729"/>
    </source>
</evidence>
<reference evidence="8 9" key="1">
    <citation type="submission" date="2018-08" db="EMBL/GenBank/DDBJ databases">
        <title>A genome reference for cultivated species of the human gut microbiota.</title>
        <authorList>
            <person name="Zou Y."/>
            <person name="Xue W."/>
            <person name="Luo G."/>
        </authorList>
    </citation>
    <scope>NUCLEOTIDE SEQUENCE [LARGE SCALE GENOMIC DNA]</scope>
    <source>
        <strain evidence="8 9">TF10-34</strain>
    </source>
</reference>
<dbReference type="InterPro" id="IPR012944">
    <property type="entry name" value="SusD_RagB_dom"/>
</dbReference>
<proteinExistence type="inferred from homology"/>
<evidence type="ECO:0000256" key="4">
    <source>
        <dbReference type="ARBA" id="ARBA00023136"/>
    </source>
</evidence>
<comment type="subcellular location">
    <subcellularLocation>
        <location evidence="1">Cell outer membrane</location>
    </subcellularLocation>
</comment>
<evidence type="ECO:0000256" key="1">
    <source>
        <dbReference type="ARBA" id="ARBA00004442"/>
    </source>
</evidence>
<evidence type="ECO:0000313" key="8">
    <source>
        <dbReference type="EMBL" id="RGK62803.1"/>
    </source>
</evidence>
<comment type="caution">
    <text evidence="8">The sequence shown here is derived from an EMBL/GenBank/DDBJ whole genome shotgun (WGS) entry which is preliminary data.</text>
</comment>
<keyword evidence="5" id="KW-0998">Cell outer membrane</keyword>
<dbReference type="Proteomes" id="UP000261210">
    <property type="component" value="Unassembled WGS sequence"/>
</dbReference>
<evidence type="ECO:0000259" key="6">
    <source>
        <dbReference type="Pfam" id="PF07980"/>
    </source>
</evidence>
<dbReference type="InterPro" id="IPR033985">
    <property type="entry name" value="SusD-like_N"/>
</dbReference>
<feature type="domain" description="RagB/SusD" evidence="6">
    <location>
        <begin position="323"/>
        <end position="515"/>
    </location>
</feature>
<dbReference type="Pfam" id="PF14322">
    <property type="entry name" value="SusD-like_3"/>
    <property type="match status" value="1"/>
</dbReference>
<comment type="similarity">
    <text evidence="2">Belongs to the SusD family.</text>
</comment>
<dbReference type="SUPFAM" id="SSF48452">
    <property type="entry name" value="TPR-like"/>
    <property type="match status" value="1"/>
</dbReference>
<dbReference type="GO" id="GO:0009279">
    <property type="term" value="C:cell outer membrane"/>
    <property type="evidence" value="ECO:0007669"/>
    <property type="project" value="UniProtKB-SubCell"/>
</dbReference>
<name>A0A3E4NG79_9BACE</name>
<evidence type="ECO:0000259" key="7">
    <source>
        <dbReference type="Pfam" id="PF14322"/>
    </source>
</evidence>
<evidence type="ECO:0000256" key="2">
    <source>
        <dbReference type="ARBA" id="ARBA00006275"/>
    </source>
</evidence>
<dbReference type="Pfam" id="PF07980">
    <property type="entry name" value="SusD_RagB"/>
    <property type="match status" value="1"/>
</dbReference>